<feature type="transmembrane region" description="Helical" evidence="2">
    <location>
        <begin position="65"/>
        <end position="83"/>
    </location>
</feature>
<keyword evidence="2" id="KW-0812">Transmembrane</keyword>
<feature type="transmembrane region" description="Helical" evidence="2">
    <location>
        <begin position="121"/>
        <end position="140"/>
    </location>
</feature>
<proteinExistence type="predicted"/>
<evidence type="ECO:0000313" key="4">
    <source>
        <dbReference type="WBParaSite" id="Csp11.Scaffold595.g5234.t1"/>
    </source>
</evidence>
<dbReference type="WBParaSite" id="Csp11.Scaffold595.g5234.t1">
    <property type="protein sequence ID" value="Csp11.Scaffold595.g5234.t1"/>
    <property type="gene ID" value="Csp11.Scaffold595.g5234"/>
</dbReference>
<feature type="compositionally biased region" description="Basic residues" evidence="1">
    <location>
        <begin position="188"/>
        <end position="197"/>
    </location>
</feature>
<keyword evidence="3" id="KW-1185">Reference proteome</keyword>
<dbReference type="AlphaFoldDB" id="A0A1I7TET3"/>
<feature type="transmembrane region" description="Helical" evidence="2">
    <location>
        <begin position="95"/>
        <end position="115"/>
    </location>
</feature>
<accession>A0A1I7TET3</accession>
<sequence>MNRPMKKLKSYLPTMDTTWKYLETIQRAFEGIASVIIIAMSAFWLTNTIQSETFDLEKDSILELIEKGASFIFFAFLVGSNIITSQFGNEEWTVYWYNCFGKISFEVVLVSLIYWLTGNVYYTILYGIYALYAIVYFCTYGHRIRTDYLKEKRKEELKVEKEEKDSKDDVYRKIKARFPNASSNSNPSRHRKRGKRM</sequence>
<organism evidence="3 4">
    <name type="scientific">Caenorhabditis tropicalis</name>
    <dbReference type="NCBI Taxonomy" id="1561998"/>
    <lineage>
        <taxon>Eukaryota</taxon>
        <taxon>Metazoa</taxon>
        <taxon>Ecdysozoa</taxon>
        <taxon>Nematoda</taxon>
        <taxon>Chromadorea</taxon>
        <taxon>Rhabditida</taxon>
        <taxon>Rhabditina</taxon>
        <taxon>Rhabditomorpha</taxon>
        <taxon>Rhabditoidea</taxon>
        <taxon>Rhabditidae</taxon>
        <taxon>Peloderinae</taxon>
        <taxon>Caenorhabditis</taxon>
    </lineage>
</organism>
<dbReference type="eggNOG" id="ENOG502TK0K">
    <property type="taxonomic scope" value="Eukaryota"/>
</dbReference>
<reference evidence="4" key="1">
    <citation type="submission" date="2016-11" db="UniProtKB">
        <authorList>
            <consortium name="WormBaseParasite"/>
        </authorList>
    </citation>
    <scope>IDENTIFICATION</scope>
</reference>
<protein>
    <submittedName>
        <fullName evidence="4">Conserved domain protein</fullName>
    </submittedName>
</protein>
<dbReference type="Proteomes" id="UP000095282">
    <property type="component" value="Unplaced"/>
</dbReference>
<name>A0A1I7TET3_9PELO</name>
<feature type="region of interest" description="Disordered" evidence="1">
    <location>
        <begin position="176"/>
        <end position="197"/>
    </location>
</feature>
<evidence type="ECO:0000256" key="1">
    <source>
        <dbReference type="SAM" id="MobiDB-lite"/>
    </source>
</evidence>
<evidence type="ECO:0000313" key="3">
    <source>
        <dbReference type="Proteomes" id="UP000095282"/>
    </source>
</evidence>
<keyword evidence="2" id="KW-1133">Transmembrane helix</keyword>
<keyword evidence="2" id="KW-0472">Membrane</keyword>
<feature type="transmembrane region" description="Helical" evidence="2">
    <location>
        <begin position="28"/>
        <end position="45"/>
    </location>
</feature>
<evidence type="ECO:0000256" key="2">
    <source>
        <dbReference type="SAM" id="Phobius"/>
    </source>
</evidence>